<gene>
    <name evidence="1" type="ORF">FY550_02360</name>
</gene>
<dbReference type="InterPro" id="IPR003474">
    <property type="entry name" value="Glcn_transporter"/>
</dbReference>
<dbReference type="PIRSF" id="PIRSF002746">
    <property type="entry name" value="Gluconate_transporter"/>
    <property type="match status" value="1"/>
</dbReference>
<name>A0A1S1NRP5_9GAMM</name>
<dbReference type="STRING" id="657387.BH688_15415"/>
<dbReference type="Proteomes" id="UP000322553">
    <property type="component" value="Chromosome"/>
</dbReference>
<dbReference type="RefSeq" id="WP_070981360.1">
    <property type="nucleotide sequence ID" value="NZ_CP043420.1"/>
</dbReference>
<keyword evidence="2" id="KW-1185">Reference proteome</keyword>
<evidence type="ECO:0000313" key="2">
    <source>
        <dbReference type="Proteomes" id="UP000322553"/>
    </source>
</evidence>
<dbReference type="GO" id="GO:0015128">
    <property type="term" value="F:gluconate transmembrane transporter activity"/>
    <property type="evidence" value="ECO:0007669"/>
    <property type="project" value="InterPro"/>
</dbReference>
<evidence type="ECO:0000313" key="1">
    <source>
        <dbReference type="EMBL" id="QEL10085.1"/>
    </source>
</evidence>
<dbReference type="KEGG" id="kuy:FY550_02360"/>
<reference evidence="1 2" key="1">
    <citation type="submission" date="2019-08" db="EMBL/GenBank/DDBJ databases">
        <title>Complete genome sequence of Kushneria sp. YCWA18, a halophilic phosphate-solubilizing bacterium isolated from Daqiao saltern in China.</title>
        <authorList>
            <person name="Du G.-X."/>
            <person name="Qu L.-Y."/>
        </authorList>
    </citation>
    <scope>NUCLEOTIDE SEQUENCE [LARGE SCALE GENOMIC DNA]</scope>
    <source>
        <strain evidence="1 2">YCWA18</strain>
    </source>
</reference>
<dbReference type="AlphaFoldDB" id="A0A1S1NRP5"/>
<proteinExistence type="predicted"/>
<dbReference type="NCBIfam" id="TIGR00791">
    <property type="entry name" value="gntP"/>
    <property type="match status" value="1"/>
</dbReference>
<sequence>MSPHDIWLIGLTAASIVVLLILVMVVRIHALVALLLASICVAVGSGMPLADIMETVEKGMGSTLGSVAIIIGLGGMFGKMLEVSGGIDRLASGITARLGEDRAHWGMGIAGLLVGIPVFFDVGFIILVPMIYALQKRTGKSLLLYGIPLLAGFSVAHKFIPPQPGPITVSGMLGADLGLVVLFGVITSLPVLVLCGPIFGRFIANRMHVEVPDYMFSTSNERVSDKSPGLGTVVGLILLPLVLILLHTVSNAALSDTSALAHFLIFIGDPISALIITVLVTVYMLRHRFRMPREQVMEVCTRGLEPVGIIILVTGAGGVFKQTLGDSGVGDVIGNAMAGTHLPPLLLGFLIATTIRVIQGSATVAMITAAGLIAPLMNTLELDAPMTALMVIAIGAGSTVLSHVNDSGFWLVNRYLGLSEKDTLKSWTVMETLIGLSALVMAMLIALFV</sequence>
<dbReference type="Pfam" id="PF02447">
    <property type="entry name" value="GntP_permease"/>
    <property type="match status" value="1"/>
</dbReference>
<organism evidence="1 2">
    <name type="scientific">Kushneria phosphatilytica</name>
    <dbReference type="NCBI Taxonomy" id="657387"/>
    <lineage>
        <taxon>Bacteria</taxon>
        <taxon>Pseudomonadati</taxon>
        <taxon>Pseudomonadota</taxon>
        <taxon>Gammaproteobacteria</taxon>
        <taxon>Oceanospirillales</taxon>
        <taxon>Halomonadaceae</taxon>
        <taxon>Kushneria</taxon>
    </lineage>
</organism>
<dbReference type="PANTHER" id="PTHR30354:SF25">
    <property type="entry name" value="INNER MEMBRANE PERMEASE YGBN"/>
    <property type="match status" value="1"/>
</dbReference>
<dbReference type="GO" id="GO:0005886">
    <property type="term" value="C:plasma membrane"/>
    <property type="evidence" value="ECO:0007669"/>
    <property type="project" value="TreeGrafter"/>
</dbReference>
<accession>A0A1S1NRP5</accession>
<dbReference type="EMBL" id="CP043420">
    <property type="protein sequence ID" value="QEL10085.1"/>
    <property type="molecule type" value="Genomic_DNA"/>
</dbReference>
<dbReference type="PANTHER" id="PTHR30354">
    <property type="entry name" value="GNT FAMILY GLUCONATE TRANSPORTER"/>
    <property type="match status" value="1"/>
</dbReference>
<dbReference type="OrthoDB" id="9787129at2"/>
<protein>
    <submittedName>
        <fullName evidence="1">Gluconate transporter</fullName>
    </submittedName>
</protein>